<proteinExistence type="inferred from homology"/>
<dbReference type="GO" id="GO:0000049">
    <property type="term" value="F:tRNA binding"/>
    <property type="evidence" value="ECO:0007669"/>
    <property type="project" value="UniProtKB-KW"/>
</dbReference>
<keyword evidence="7 11" id="KW-0689">Ribosomal protein</keyword>
<evidence type="ECO:0000256" key="7">
    <source>
        <dbReference type="ARBA" id="ARBA00022980"/>
    </source>
</evidence>
<sequence length="231" mass="24628">MVKLGKRFKEISESVDSLKIYEIDEAIKLVKNNAKAKFNETIEIVFNLGVDPKQADQMVRGVVKLPEGTGKEVRVAVFARDVKAKEAKDAGADIVGDDDLAETVKTGKFEFDRVISTPDMMAVVGQLGKILGPRGLMPNPKLGTVTDDVETAIKNIKGGSVEYRVEKAGIIHAGIGKADFTNGAIKNNIKAIWDAILSAKPSGAKGSYIKGVTLTSTMGAGVKVDPDSVIN</sequence>
<dbReference type="InterPro" id="IPR023674">
    <property type="entry name" value="Ribosomal_uL1-like"/>
</dbReference>
<name>A0A368DNW5_9PROT</name>
<reference evidence="13 14" key="1">
    <citation type="journal article" date="2018" name="Microbiome">
        <title>Fine metagenomic profile of the Mediterranean stratified and mixed water columns revealed by assembly and recruitment.</title>
        <authorList>
            <person name="Haro-Moreno J.M."/>
            <person name="Lopez-Perez M."/>
            <person name="De La Torre J.R."/>
            <person name="Picazo A."/>
            <person name="Camacho A."/>
            <person name="Rodriguez-Valera F."/>
        </authorList>
    </citation>
    <scope>NUCLEOTIDE SEQUENCE [LARGE SCALE GENOMIC DNA]</scope>
    <source>
        <strain evidence="13">MED-G57</strain>
    </source>
</reference>
<dbReference type="PANTHER" id="PTHR36427">
    <property type="entry name" value="54S RIBOSOMAL PROTEIN L1, MITOCHONDRIAL"/>
    <property type="match status" value="1"/>
</dbReference>
<evidence type="ECO:0000256" key="1">
    <source>
        <dbReference type="ARBA" id="ARBA00010531"/>
    </source>
</evidence>
<comment type="function">
    <text evidence="11">Binds directly to 23S rRNA. The L1 stalk is quite mobile in the ribosome, and is involved in E site tRNA release.</text>
</comment>
<dbReference type="InterPro" id="IPR002143">
    <property type="entry name" value="Ribosomal_uL1"/>
</dbReference>
<evidence type="ECO:0000256" key="6">
    <source>
        <dbReference type="ARBA" id="ARBA00022884"/>
    </source>
</evidence>
<gene>
    <name evidence="11" type="primary">rplA</name>
    <name evidence="13" type="ORF">DBW71_03350</name>
</gene>
<dbReference type="Gene3D" id="3.30.190.20">
    <property type="match status" value="1"/>
</dbReference>
<keyword evidence="6 11" id="KW-0694">RNA-binding</keyword>
<comment type="caution">
    <text evidence="13">The sequence shown here is derived from an EMBL/GenBank/DDBJ whole genome shotgun (WGS) entry which is preliminary data.</text>
</comment>
<dbReference type="GO" id="GO:0003735">
    <property type="term" value="F:structural constituent of ribosome"/>
    <property type="evidence" value="ECO:0007669"/>
    <property type="project" value="InterPro"/>
</dbReference>
<dbReference type="AlphaFoldDB" id="A0A368DNW5"/>
<dbReference type="InterPro" id="IPR023673">
    <property type="entry name" value="Ribosomal_uL1_CS"/>
</dbReference>
<dbReference type="GO" id="GO:0006417">
    <property type="term" value="P:regulation of translation"/>
    <property type="evidence" value="ECO:0007669"/>
    <property type="project" value="UniProtKB-KW"/>
</dbReference>
<comment type="function">
    <text evidence="10 11">Protein L1 is also a translational repressor protein, it controls the translation of the L11 operon by binding to its mRNA.</text>
</comment>
<dbReference type="GO" id="GO:0006412">
    <property type="term" value="P:translation"/>
    <property type="evidence" value="ECO:0007669"/>
    <property type="project" value="UniProtKB-UniRule"/>
</dbReference>
<dbReference type="HAMAP" id="MF_01318_B">
    <property type="entry name" value="Ribosomal_uL1_B"/>
    <property type="match status" value="1"/>
</dbReference>
<evidence type="ECO:0000256" key="11">
    <source>
        <dbReference type="HAMAP-Rule" id="MF_01318"/>
    </source>
</evidence>
<dbReference type="GO" id="GO:0022625">
    <property type="term" value="C:cytosolic large ribosomal subunit"/>
    <property type="evidence" value="ECO:0007669"/>
    <property type="project" value="TreeGrafter"/>
</dbReference>
<dbReference type="GO" id="GO:0019843">
    <property type="term" value="F:rRNA binding"/>
    <property type="evidence" value="ECO:0007669"/>
    <property type="project" value="UniProtKB-UniRule"/>
</dbReference>
<dbReference type="Pfam" id="PF00687">
    <property type="entry name" value="Ribosomal_L1"/>
    <property type="match status" value="1"/>
</dbReference>
<evidence type="ECO:0000256" key="8">
    <source>
        <dbReference type="ARBA" id="ARBA00023274"/>
    </source>
</evidence>
<evidence type="ECO:0000256" key="10">
    <source>
        <dbReference type="ARBA" id="ARBA00059110"/>
    </source>
</evidence>
<dbReference type="Gene3D" id="3.40.50.790">
    <property type="match status" value="1"/>
</dbReference>
<evidence type="ECO:0000256" key="5">
    <source>
        <dbReference type="ARBA" id="ARBA00022845"/>
    </source>
</evidence>
<evidence type="ECO:0000256" key="9">
    <source>
        <dbReference type="ARBA" id="ARBA00035241"/>
    </source>
</evidence>
<organism evidence="13 14">
    <name type="scientific">PS1 clade bacterium</name>
    <dbReference type="NCBI Taxonomy" id="2175152"/>
    <lineage>
        <taxon>Bacteria</taxon>
        <taxon>Pseudomonadati</taxon>
        <taxon>Pseudomonadota</taxon>
        <taxon>Alphaproteobacteria</taxon>
        <taxon>PS1 clade</taxon>
    </lineage>
</organism>
<dbReference type="Proteomes" id="UP000253570">
    <property type="component" value="Unassembled WGS sequence"/>
</dbReference>
<dbReference type="EMBL" id="QOQD01000006">
    <property type="protein sequence ID" value="RCL73529.1"/>
    <property type="molecule type" value="Genomic_DNA"/>
</dbReference>
<dbReference type="InterPro" id="IPR016095">
    <property type="entry name" value="Ribosomal_uL1_3-a/b-sand"/>
</dbReference>
<evidence type="ECO:0000313" key="13">
    <source>
        <dbReference type="EMBL" id="RCL73529.1"/>
    </source>
</evidence>
<evidence type="ECO:0000256" key="4">
    <source>
        <dbReference type="ARBA" id="ARBA00022730"/>
    </source>
</evidence>
<dbReference type="PROSITE" id="PS01199">
    <property type="entry name" value="RIBOSOMAL_L1"/>
    <property type="match status" value="1"/>
</dbReference>
<evidence type="ECO:0000256" key="12">
    <source>
        <dbReference type="RuleBase" id="RU000659"/>
    </source>
</evidence>
<accession>A0A368DNW5</accession>
<keyword evidence="8 11" id="KW-0687">Ribonucleoprotein</keyword>
<protein>
    <recommendedName>
        <fullName evidence="9 11">Large ribosomal subunit protein uL1</fullName>
    </recommendedName>
</protein>
<comment type="similarity">
    <text evidence="1 11 12">Belongs to the universal ribosomal protein uL1 family.</text>
</comment>
<evidence type="ECO:0000256" key="2">
    <source>
        <dbReference type="ARBA" id="ARBA00022491"/>
    </source>
</evidence>
<dbReference type="InterPro" id="IPR028364">
    <property type="entry name" value="Ribosomal_uL1/biogenesis"/>
</dbReference>
<dbReference type="PIRSF" id="PIRSF002155">
    <property type="entry name" value="Ribosomal_L1"/>
    <property type="match status" value="1"/>
</dbReference>
<dbReference type="PANTHER" id="PTHR36427:SF3">
    <property type="entry name" value="LARGE RIBOSOMAL SUBUNIT PROTEIN UL1M"/>
    <property type="match status" value="1"/>
</dbReference>
<dbReference type="SUPFAM" id="SSF56808">
    <property type="entry name" value="Ribosomal protein L1"/>
    <property type="match status" value="1"/>
</dbReference>
<dbReference type="CDD" id="cd00403">
    <property type="entry name" value="Ribosomal_L1"/>
    <property type="match status" value="1"/>
</dbReference>
<keyword evidence="3 11" id="KW-0820">tRNA-binding</keyword>
<comment type="subunit">
    <text evidence="11">Part of the 50S ribosomal subunit.</text>
</comment>
<keyword evidence="4 11" id="KW-0699">rRNA-binding</keyword>
<keyword evidence="2 11" id="KW-0678">Repressor</keyword>
<evidence type="ECO:0000256" key="3">
    <source>
        <dbReference type="ARBA" id="ARBA00022555"/>
    </source>
</evidence>
<keyword evidence="5 11" id="KW-0810">Translation regulation</keyword>
<dbReference type="FunFam" id="3.40.50.790:FF:000001">
    <property type="entry name" value="50S ribosomal protein L1"/>
    <property type="match status" value="1"/>
</dbReference>
<evidence type="ECO:0000313" key="14">
    <source>
        <dbReference type="Proteomes" id="UP000253570"/>
    </source>
</evidence>
<dbReference type="NCBIfam" id="TIGR01169">
    <property type="entry name" value="rplA_bact"/>
    <property type="match status" value="1"/>
</dbReference>
<dbReference type="InterPro" id="IPR005878">
    <property type="entry name" value="Ribosom_uL1_bac-type"/>
</dbReference>